<evidence type="ECO:0000256" key="1">
    <source>
        <dbReference type="ARBA" id="ARBA00000085"/>
    </source>
</evidence>
<dbReference type="InterPro" id="IPR003661">
    <property type="entry name" value="HisK_dim/P_dom"/>
</dbReference>
<evidence type="ECO:0000259" key="7">
    <source>
        <dbReference type="PROSITE" id="PS50112"/>
    </source>
</evidence>
<dbReference type="PROSITE" id="PS50109">
    <property type="entry name" value="HIS_KIN"/>
    <property type="match status" value="1"/>
</dbReference>
<dbReference type="SMART" id="SM00091">
    <property type="entry name" value="PAS"/>
    <property type="match status" value="1"/>
</dbReference>
<dbReference type="InterPro" id="IPR004358">
    <property type="entry name" value="Sig_transdc_His_kin-like_C"/>
</dbReference>
<dbReference type="GO" id="GO:0005524">
    <property type="term" value="F:ATP binding"/>
    <property type="evidence" value="ECO:0007669"/>
    <property type="project" value="InterPro"/>
</dbReference>
<dbReference type="InterPro" id="IPR027417">
    <property type="entry name" value="P-loop_NTPase"/>
</dbReference>
<dbReference type="Gene3D" id="1.10.510.10">
    <property type="entry name" value="Transferase(Phosphotransferase) domain 1"/>
    <property type="match status" value="1"/>
</dbReference>
<evidence type="ECO:0000256" key="2">
    <source>
        <dbReference type="ARBA" id="ARBA00012438"/>
    </source>
</evidence>
<name>A0AAE9I5J4_9BURK</name>
<dbReference type="PRINTS" id="PR00344">
    <property type="entry name" value="BCTRLSENSOR"/>
</dbReference>
<dbReference type="Gene3D" id="3.30.565.10">
    <property type="entry name" value="Histidine kinase-like ATPase, C-terminal domain"/>
    <property type="match status" value="1"/>
</dbReference>
<dbReference type="SMART" id="SM00388">
    <property type="entry name" value="HisKA"/>
    <property type="match status" value="1"/>
</dbReference>
<dbReference type="InterPro" id="IPR000014">
    <property type="entry name" value="PAS"/>
</dbReference>
<dbReference type="InterPro" id="IPR011009">
    <property type="entry name" value="Kinase-like_dom_sf"/>
</dbReference>
<dbReference type="Proteomes" id="UP001056132">
    <property type="component" value="Chromosome 2"/>
</dbReference>
<dbReference type="InterPro" id="IPR005467">
    <property type="entry name" value="His_kinase_dom"/>
</dbReference>
<dbReference type="Pfam" id="PF00512">
    <property type="entry name" value="HisKA"/>
    <property type="match status" value="1"/>
</dbReference>
<organism evidence="9 10">
    <name type="scientific">Cupriavidus campinensis</name>
    <dbReference type="NCBI Taxonomy" id="151783"/>
    <lineage>
        <taxon>Bacteria</taxon>
        <taxon>Pseudomonadati</taxon>
        <taxon>Pseudomonadota</taxon>
        <taxon>Betaproteobacteria</taxon>
        <taxon>Burkholderiales</taxon>
        <taxon>Burkholderiaceae</taxon>
        <taxon>Cupriavidus</taxon>
    </lineage>
</organism>
<dbReference type="Pfam" id="PF01590">
    <property type="entry name" value="GAF"/>
    <property type="match status" value="1"/>
</dbReference>
<dbReference type="InterPro" id="IPR003594">
    <property type="entry name" value="HATPase_dom"/>
</dbReference>
<dbReference type="Gene3D" id="1.10.287.130">
    <property type="match status" value="1"/>
</dbReference>
<evidence type="ECO:0000313" key="9">
    <source>
        <dbReference type="EMBL" id="URF06487.1"/>
    </source>
</evidence>
<gene>
    <name evidence="9" type="ORF">M5D45_25640</name>
</gene>
<evidence type="ECO:0000259" key="6">
    <source>
        <dbReference type="PROSITE" id="PS50109"/>
    </source>
</evidence>
<dbReference type="InterPro" id="IPR000700">
    <property type="entry name" value="PAS-assoc_C"/>
</dbReference>
<feature type="domain" description="PAC" evidence="8">
    <location>
        <begin position="1537"/>
        <end position="1586"/>
    </location>
</feature>
<accession>A0AAE9I5J4</accession>
<dbReference type="Gene3D" id="3.40.50.300">
    <property type="entry name" value="P-loop containing nucleotide triphosphate hydrolases"/>
    <property type="match status" value="1"/>
</dbReference>
<proteinExistence type="predicted"/>
<dbReference type="SUPFAM" id="SSF52540">
    <property type="entry name" value="P-loop containing nucleoside triphosphate hydrolases"/>
    <property type="match status" value="1"/>
</dbReference>
<dbReference type="NCBIfam" id="TIGR00229">
    <property type="entry name" value="sensory_box"/>
    <property type="match status" value="1"/>
</dbReference>
<comment type="catalytic activity">
    <reaction evidence="1">
        <text>ATP + protein L-histidine = ADP + protein N-phospho-L-histidine.</text>
        <dbReference type="EC" id="2.7.13.3"/>
    </reaction>
</comment>
<dbReference type="Gene3D" id="3.30.450.20">
    <property type="entry name" value="PAS domain"/>
    <property type="match status" value="1"/>
</dbReference>
<dbReference type="SUPFAM" id="SSF55785">
    <property type="entry name" value="PYP-like sensor domain (PAS domain)"/>
    <property type="match status" value="1"/>
</dbReference>
<dbReference type="InterPro" id="IPR036890">
    <property type="entry name" value="HATPase_C_sf"/>
</dbReference>
<dbReference type="SUPFAM" id="SSF47384">
    <property type="entry name" value="Homodimeric domain of signal transducing histidine kinase"/>
    <property type="match status" value="1"/>
</dbReference>
<dbReference type="Pfam" id="PF13426">
    <property type="entry name" value="PAS_9"/>
    <property type="match status" value="1"/>
</dbReference>
<feature type="domain" description="Protein kinase" evidence="5">
    <location>
        <begin position="1"/>
        <end position="262"/>
    </location>
</feature>
<dbReference type="CDD" id="cd14014">
    <property type="entry name" value="STKc_PknB_like"/>
    <property type="match status" value="1"/>
</dbReference>
<dbReference type="Pfam" id="PF02518">
    <property type="entry name" value="HATPase_c"/>
    <property type="match status" value="1"/>
</dbReference>
<keyword evidence="4" id="KW-0175">Coiled coil</keyword>
<dbReference type="InterPro" id="IPR041664">
    <property type="entry name" value="AAA_16"/>
</dbReference>
<dbReference type="SUPFAM" id="SSF55781">
    <property type="entry name" value="GAF domain-like"/>
    <property type="match status" value="1"/>
</dbReference>
<dbReference type="InterPro" id="IPR036097">
    <property type="entry name" value="HisK_dim/P_sf"/>
</dbReference>
<feature type="domain" description="PAS" evidence="7">
    <location>
        <begin position="1462"/>
        <end position="1518"/>
    </location>
</feature>
<sequence length="1844" mass="203268">MGNGLQILWDDGERVFYRGRRPDEAGGDFLLARPAAEQPSPASLDRLGHEYRLKDELDSAWAIRPLELVREAGQTVLVLEDPGGEPLSRLLGAPMEIGAFLRHAVHIASALCGLHQRGLLHKDLKPTHIVVNCADGQARLTGFGLASRLPRERQAPKPPETIAGTLAYMAPEQTGRMNRSIDSRSDLYAFGVTLYQMLTGALPFTATDPMEWIHCHIAKMPVSPRARQETVPATISRIVMKLLAKTAEERYQTAVGLEHDLRRCLEDWERQRRIEDFPLDAHGTHDRLLIPEKLYGREHEVRTLIDAFNRVVGTGTPELVLVSGYSGIGKSSVVNELHRALVPPRALFASGKFDQYKRDIPYATLVQAFQGLVRMLLGKSDAELERWRSTLLAALGPNAGLMTDLIPELKLIIGEPPPVPELEPQQAQRRFLLVFRAFLGAFARPEHPLALFLDDLQWLDAATLDLIEDLLTHADLRYLLLVGAYRDNEVGAAHPLTGKLQAIRNAGARVDDIQLAPLASAHISQLLAEALHGEPARIEPLAQLVHEKTAGNPFFVIRFLHALVDEDLLTPDHATRQWRWDPARIHAKGYTDNVVALLVGKLAKLPAPTQQALQQLSCLGNAAEITTLAAVLGMPEVQIHTVLWEAIRQELVIRQETTYAFVHDRVHEAAYTLIPEALRSEAHLRIGRLLAARTPPAQRDEAIFEIVGHLNRGAALITACAEREQLAEFNLLAGQRAKASTAYASAVAYLGAGASLLQDGGWQHHYDLMFALESNRAQCEFLIGQLTAAETRFMTLAERAVNVVERLEIACWQMDLYLILGQGDRAVADCLALLRQVGIEWSPQPDEIAVRHEYARIWSLLGDRPIETLIDLPPMEDPVALATIQALAKLSSPALHTAREDGNLAWLTICKAISLSLEHGNTDASCVAYTNFARVTGRIFGDYQAGFRFGELGCQLVERRGLKRYEARTYLSFSVFVARWSQPVRTCGEQLQRAFDAANRVGDIPSGAFTRNNLLSDLLFAGEPLPALQSEAERGLAYARQVRFGIAIGFSETQLALIHMLRGITPTFGCLDGEHFNESRIEQRLSTASPVFACWYWIRKLQARYLAGDCAAAMEAAAHAKARLWSSHAFLEEAEYYLYGALARADLCGTLPAGDRPPHLHILADHHRELRVWADLCPQNFACHAALVAAEIARVEGRDIDAEHRYEEAIRVARDDGFLNIEALANELAARFYAARGFEKIARAYLRDAHYGYLRWGADGKARQLEAQHPYLRAEAATPGATNTMATPVDQLDLATVIKVTQAASGEIVLEKLIDMILRTAIEQAGAERGLLILSDGGAQRIAAEATSDATRLHPHDVPVSAAILPASVLNHVMRTREPLFLDDAAAEPPYAADPYIRQHRARSILCVPLMTQAKLTGALYLENNLAARVFSPSRIAVLRLVASQAAISLENARLYRDVAEREARIRRLVEANIIGIAVWRDDGEILEANDAFLHMVGYARTDLVSGHFRWRDLTPPDMQQDTDRAAAALILTGRVPPLETEYLCKDGSRVPVIVGLATFEPGGRDGVAFVLDLTEQKQAEDRVRESERRYREVQTELAHANRVATMGQLAASIAHEVNQPIAATVTNAQAATRWLNLPRPDLDEVRLALERIVKDANRAADVLGRIRQMIRKAPPGKERVDINAAIREVVALTGGEARQSHARVEMQLARDLPAIEGERVALQQVLLNLIVNAIEAMLGVSEAERHLLIATGYTAEGCVLVTVRDSGPGFGSLNPAGIFAPFYTTKPSGLGMGLSICQSIIDAHGGRLWASEHAPRGALIQFTVPVQSGASRMPCLQDPPNQL</sequence>
<protein>
    <recommendedName>
        <fullName evidence="2">histidine kinase</fullName>
        <ecNumber evidence="2">2.7.13.3</ecNumber>
    </recommendedName>
</protein>
<dbReference type="SUPFAM" id="SSF56112">
    <property type="entry name" value="Protein kinase-like (PK-like)"/>
    <property type="match status" value="1"/>
</dbReference>
<dbReference type="Pfam" id="PF00069">
    <property type="entry name" value="Pkinase"/>
    <property type="match status" value="1"/>
</dbReference>
<feature type="domain" description="Histidine kinase" evidence="6">
    <location>
        <begin position="1613"/>
        <end position="1829"/>
    </location>
</feature>
<dbReference type="KEGG" id="ccam:M5D45_25640"/>
<reference evidence="9" key="1">
    <citation type="journal article" date="2022" name="Microbiol. Resour. Announc.">
        <title>Genome Sequence of Cupriavidus campinensis Strain G5, a Member of a Bacterial Consortium Capable of Polyethylene Degradation.</title>
        <authorList>
            <person name="Schneider B."/>
            <person name="Pfeiffer F."/>
            <person name="Dyall-Smith M."/>
            <person name="Kunte H.J."/>
        </authorList>
    </citation>
    <scope>NUCLEOTIDE SEQUENCE</scope>
    <source>
        <strain evidence="9">G5</strain>
    </source>
</reference>
<reference evidence="9" key="2">
    <citation type="submission" date="2022-05" db="EMBL/GenBank/DDBJ databases">
        <authorList>
            <person name="Kunte H.-J."/>
        </authorList>
    </citation>
    <scope>NUCLEOTIDE SEQUENCE</scope>
    <source>
        <strain evidence="9">G5</strain>
    </source>
</reference>
<dbReference type="Pfam" id="PF13191">
    <property type="entry name" value="AAA_16"/>
    <property type="match status" value="1"/>
</dbReference>
<dbReference type="GO" id="GO:0000155">
    <property type="term" value="F:phosphorelay sensor kinase activity"/>
    <property type="evidence" value="ECO:0007669"/>
    <property type="project" value="InterPro"/>
</dbReference>
<dbReference type="SMART" id="SM00387">
    <property type="entry name" value="HATPase_c"/>
    <property type="match status" value="1"/>
</dbReference>
<dbReference type="EMBL" id="CP097331">
    <property type="protein sequence ID" value="URF06487.1"/>
    <property type="molecule type" value="Genomic_DNA"/>
</dbReference>
<dbReference type="InterPro" id="IPR035965">
    <property type="entry name" value="PAS-like_dom_sf"/>
</dbReference>
<evidence type="ECO:0000259" key="8">
    <source>
        <dbReference type="PROSITE" id="PS50113"/>
    </source>
</evidence>
<feature type="coiled-coil region" evidence="4">
    <location>
        <begin position="1577"/>
        <end position="1604"/>
    </location>
</feature>
<dbReference type="SMART" id="SM00220">
    <property type="entry name" value="S_TKc"/>
    <property type="match status" value="1"/>
</dbReference>
<dbReference type="RefSeq" id="WP_250025469.1">
    <property type="nucleotide sequence ID" value="NZ_CP097331.1"/>
</dbReference>
<dbReference type="SMART" id="SM00065">
    <property type="entry name" value="GAF"/>
    <property type="match status" value="1"/>
</dbReference>
<evidence type="ECO:0000313" key="10">
    <source>
        <dbReference type="Proteomes" id="UP001056132"/>
    </source>
</evidence>
<dbReference type="PROSITE" id="PS50113">
    <property type="entry name" value="PAC"/>
    <property type="match status" value="1"/>
</dbReference>
<dbReference type="InterPro" id="IPR029016">
    <property type="entry name" value="GAF-like_dom_sf"/>
</dbReference>
<evidence type="ECO:0000259" key="5">
    <source>
        <dbReference type="PROSITE" id="PS50011"/>
    </source>
</evidence>
<dbReference type="InterPro" id="IPR000719">
    <property type="entry name" value="Prot_kinase_dom"/>
</dbReference>
<dbReference type="Gene3D" id="3.30.450.40">
    <property type="match status" value="1"/>
</dbReference>
<dbReference type="PROSITE" id="PS50011">
    <property type="entry name" value="PROTEIN_KINASE_DOM"/>
    <property type="match status" value="1"/>
</dbReference>
<keyword evidence="3" id="KW-0597">Phosphoprotein</keyword>
<dbReference type="PANTHER" id="PTHR43642:SF1">
    <property type="entry name" value="HYBRID SIGNAL TRANSDUCTION HISTIDINE KINASE G"/>
    <property type="match status" value="1"/>
</dbReference>
<dbReference type="InterPro" id="IPR003018">
    <property type="entry name" value="GAF"/>
</dbReference>
<evidence type="ECO:0000256" key="4">
    <source>
        <dbReference type="SAM" id="Coils"/>
    </source>
</evidence>
<dbReference type="CDD" id="cd00130">
    <property type="entry name" value="PAS"/>
    <property type="match status" value="1"/>
</dbReference>
<evidence type="ECO:0000256" key="3">
    <source>
        <dbReference type="ARBA" id="ARBA00022553"/>
    </source>
</evidence>
<dbReference type="PANTHER" id="PTHR43642">
    <property type="entry name" value="HYBRID SIGNAL TRANSDUCTION HISTIDINE KINASE G"/>
    <property type="match status" value="1"/>
</dbReference>
<dbReference type="InterPro" id="IPR053159">
    <property type="entry name" value="Hybrid_Histidine_Kinase"/>
</dbReference>
<dbReference type="SUPFAM" id="SSF55874">
    <property type="entry name" value="ATPase domain of HSP90 chaperone/DNA topoisomerase II/histidine kinase"/>
    <property type="match status" value="1"/>
</dbReference>
<dbReference type="PROSITE" id="PS50112">
    <property type="entry name" value="PAS"/>
    <property type="match status" value="1"/>
</dbReference>
<dbReference type="CDD" id="cd00082">
    <property type="entry name" value="HisKA"/>
    <property type="match status" value="1"/>
</dbReference>
<dbReference type="EC" id="2.7.13.3" evidence="2"/>